<protein>
    <submittedName>
        <fullName evidence="1">DUF3822 family protein</fullName>
    </submittedName>
</protein>
<name>A0ABW8RYM7_9BACT</name>
<sequence>MKTLQVYFHEDGLEFNDALGVHQGHIDWNKASKIQKDFWEKKGISPTQVAYLQVHICHPHFLLIPQKYDSPIYRIGFLEKALGEEALVGREIQVQKIPSEAANLLFLVLSEWKDLLSYWFPFSQISYQHPLETLIIQSQENGLSISIHHQQACMVLRKSGILTLANIFPFAKATELAFYIHSIRDSYFIKWNPSSIYWVGEIDAKWVEELSSLKIYTPTFSHEA</sequence>
<accession>A0ABW8RYM7</accession>
<dbReference type="EMBL" id="JBEWZH010000009">
    <property type="protein sequence ID" value="MFL0163122.1"/>
    <property type="molecule type" value="Genomic_DNA"/>
</dbReference>
<comment type="caution">
    <text evidence="1">The sequence shown here is derived from an EMBL/GenBank/DDBJ whole genome shotgun (WGS) entry which is preliminary data.</text>
</comment>
<reference evidence="1 2" key="1">
    <citation type="submission" date="2024-07" db="EMBL/GenBank/DDBJ databases">
        <authorList>
            <person name="Pitt A."/>
            <person name="Hahn M.W."/>
        </authorList>
    </citation>
    <scope>NUCLEOTIDE SEQUENCE [LARGE SCALE GENOMIC DNA]</scope>
    <source>
        <strain evidence="1 2">1-SAACH-A3</strain>
    </source>
</reference>
<evidence type="ECO:0000313" key="2">
    <source>
        <dbReference type="Proteomes" id="UP001623558"/>
    </source>
</evidence>
<dbReference type="Pfam" id="PF12864">
    <property type="entry name" value="DUF3822"/>
    <property type="match status" value="1"/>
</dbReference>
<dbReference type="Proteomes" id="UP001623558">
    <property type="component" value="Unassembled WGS sequence"/>
</dbReference>
<organism evidence="1 2">
    <name type="scientific">Aquirufa salirivi</name>
    <dbReference type="NCBI Taxonomy" id="3104729"/>
    <lineage>
        <taxon>Bacteria</taxon>
        <taxon>Pseudomonadati</taxon>
        <taxon>Bacteroidota</taxon>
        <taxon>Cytophagia</taxon>
        <taxon>Cytophagales</taxon>
        <taxon>Flectobacillaceae</taxon>
        <taxon>Aquirufa</taxon>
    </lineage>
</organism>
<gene>
    <name evidence="1" type="ORF">U0R11_12050</name>
</gene>
<dbReference type="Gene3D" id="3.30.420.260">
    <property type="match status" value="1"/>
</dbReference>
<evidence type="ECO:0000313" key="1">
    <source>
        <dbReference type="EMBL" id="MFL0163122.1"/>
    </source>
</evidence>
<dbReference type="InterPro" id="IPR024213">
    <property type="entry name" value="DUF3822"/>
</dbReference>
<proteinExistence type="predicted"/>
<dbReference type="RefSeq" id="WP_406751924.1">
    <property type="nucleotide sequence ID" value="NZ_JBEWZH010000009.1"/>
</dbReference>
<keyword evidence="2" id="KW-1185">Reference proteome</keyword>